<dbReference type="EMBL" id="KZ613470">
    <property type="protein sequence ID" value="PMD25448.1"/>
    <property type="molecule type" value="Genomic_DNA"/>
</dbReference>
<dbReference type="PANTHER" id="PTHR37540">
    <property type="entry name" value="TRANSCRIPTION FACTOR (ACR-2), PUTATIVE-RELATED-RELATED"/>
    <property type="match status" value="1"/>
</dbReference>
<proteinExistence type="predicted"/>
<protein>
    <recommendedName>
        <fullName evidence="3">Transcription factor domain-containing protein</fullName>
    </recommendedName>
</protein>
<dbReference type="Proteomes" id="UP000235672">
    <property type="component" value="Unassembled WGS sequence"/>
</dbReference>
<dbReference type="OrthoDB" id="415825at2759"/>
<keyword evidence="2" id="KW-1185">Reference proteome</keyword>
<reference evidence="1 2" key="1">
    <citation type="submission" date="2016-05" db="EMBL/GenBank/DDBJ databases">
        <title>A degradative enzymes factory behind the ericoid mycorrhizal symbiosis.</title>
        <authorList>
            <consortium name="DOE Joint Genome Institute"/>
            <person name="Martino E."/>
            <person name="Morin E."/>
            <person name="Grelet G."/>
            <person name="Kuo A."/>
            <person name="Kohler A."/>
            <person name="Daghino S."/>
            <person name="Barry K."/>
            <person name="Choi C."/>
            <person name="Cichocki N."/>
            <person name="Clum A."/>
            <person name="Copeland A."/>
            <person name="Hainaut M."/>
            <person name="Haridas S."/>
            <person name="Labutti K."/>
            <person name="Lindquist E."/>
            <person name="Lipzen A."/>
            <person name="Khouja H.-R."/>
            <person name="Murat C."/>
            <person name="Ohm R."/>
            <person name="Olson A."/>
            <person name="Spatafora J."/>
            <person name="Veneault-Fourrey C."/>
            <person name="Henrissat B."/>
            <person name="Grigoriev I."/>
            <person name="Martin F."/>
            <person name="Perotto S."/>
        </authorList>
    </citation>
    <scope>NUCLEOTIDE SEQUENCE [LARGE SCALE GENOMIC DNA]</scope>
    <source>
        <strain evidence="1 2">UAMH 7357</strain>
    </source>
</reference>
<dbReference type="Pfam" id="PF11951">
    <property type="entry name" value="Fungal_trans_2"/>
    <property type="match status" value="1"/>
</dbReference>
<evidence type="ECO:0000313" key="1">
    <source>
        <dbReference type="EMBL" id="PMD25448.1"/>
    </source>
</evidence>
<evidence type="ECO:0000313" key="2">
    <source>
        <dbReference type="Proteomes" id="UP000235672"/>
    </source>
</evidence>
<gene>
    <name evidence="1" type="ORF">NA56DRAFT_565451</name>
</gene>
<dbReference type="STRING" id="1745343.A0A2J6QGU7"/>
<dbReference type="AlphaFoldDB" id="A0A2J6QGU7"/>
<dbReference type="PANTHER" id="PTHR37540:SF9">
    <property type="entry name" value="ZN(2)-C6 FUNGAL-TYPE DOMAIN-CONTAINING PROTEIN"/>
    <property type="match status" value="1"/>
</dbReference>
<name>A0A2J6QGU7_9HELO</name>
<evidence type="ECO:0008006" key="3">
    <source>
        <dbReference type="Google" id="ProtNLM"/>
    </source>
</evidence>
<accession>A0A2J6QGU7</accession>
<sequence>INIITKYVVSIDGIVTPNYYNDHWVKWSIKSPLLAHIGILTAAMYQAEAQKIPPAQSAIALRYKVKSIELLNEMLGDKTRATSTEAIAGVIFLLVNEWYWSNHEVVQRHMKGLEEMIRLRGGLDNLGMNGYLRKMVIHTDYNVACSYESEPSFPHEVSARPRHPAEMSLLFLAAEGDFSSSTEYLQISTETAAILDDMRFLFVALTKYIDQSASGQEQIKLITTATWIRGRITSLPDVPAADSPLAADFTYISCRIAALIYCKAIISRTPLSKICTLQDLNQLWANMWQVKLSRWKQMPGIFLFVILSALSAAEAAPHGRFMKSMFKTTSAYIGLENFELVDAALTAFVKMQRWLKSGERGIERLEKPVPLNFIHIYEH</sequence>
<feature type="non-terminal residue" evidence="1">
    <location>
        <position position="1"/>
    </location>
</feature>
<organism evidence="1 2">
    <name type="scientific">Hyaloscypha hepaticicola</name>
    <dbReference type="NCBI Taxonomy" id="2082293"/>
    <lineage>
        <taxon>Eukaryota</taxon>
        <taxon>Fungi</taxon>
        <taxon>Dikarya</taxon>
        <taxon>Ascomycota</taxon>
        <taxon>Pezizomycotina</taxon>
        <taxon>Leotiomycetes</taxon>
        <taxon>Helotiales</taxon>
        <taxon>Hyaloscyphaceae</taxon>
        <taxon>Hyaloscypha</taxon>
    </lineage>
</organism>
<dbReference type="InterPro" id="IPR021858">
    <property type="entry name" value="Fun_TF"/>
</dbReference>